<sequence>MFSLRNIRSRSITVLLGLIIAACAAPAATGPRIRVQDAWARPGAMGMGHEMEQGMSHGRESTSAVYFVVVNDGDQPDVLTGAVSDVAERVELHETRMEGDVAKMQPVPRVEIPAQGRVEFKPRGLHVMLIGLKRDLQVGETFTLTLQFERSGEIPVRVSVKEMAP</sequence>
<protein>
    <recommendedName>
        <fullName evidence="4">Copper chaperone PCu(A)C</fullName>
    </recommendedName>
</protein>
<evidence type="ECO:0000256" key="1">
    <source>
        <dbReference type="SAM" id="SignalP"/>
    </source>
</evidence>
<dbReference type="Proteomes" id="UP000236642">
    <property type="component" value="Unassembled WGS sequence"/>
</dbReference>
<dbReference type="EMBL" id="BEHY01000019">
    <property type="protein sequence ID" value="GBD08844.1"/>
    <property type="molecule type" value="Genomic_DNA"/>
</dbReference>
<gene>
    <name evidence="2" type="ORF">HRbin22_01087</name>
</gene>
<dbReference type="PANTHER" id="PTHR36302">
    <property type="entry name" value="BLR7088 PROTEIN"/>
    <property type="match status" value="1"/>
</dbReference>
<organism evidence="2 3">
    <name type="scientific">Candidatus Thermoflexus japonica</name>
    <dbReference type="NCBI Taxonomy" id="2035417"/>
    <lineage>
        <taxon>Bacteria</taxon>
        <taxon>Bacillati</taxon>
        <taxon>Chloroflexota</taxon>
        <taxon>Thermoflexia</taxon>
        <taxon>Thermoflexales</taxon>
        <taxon>Thermoflexaceae</taxon>
        <taxon>Thermoflexus</taxon>
    </lineage>
</organism>
<dbReference type="Gene3D" id="2.60.40.1890">
    <property type="entry name" value="PCu(A)C copper chaperone"/>
    <property type="match status" value="1"/>
</dbReference>
<dbReference type="SUPFAM" id="SSF110087">
    <property type="entry name" value="DR1885-like metal-binding protein"/>
    <property type="match status" value="1"/>
</dbReference>
<accession>A0A2H5Y5W9</accession>
<dbReference type="PROSITE" id="PS51257">
    <property type="entry name" value="PROKAR_LIPOPROTEIN"/>
    <property type="match status" value="1"/>
</dbReference>
<feature type="signal peptide" evidence="1">
    <location>
        <begin position="1"/>
        <end position="27"/>
    </location>
</feature>
<comment type="caution">
    <text evidence="2">The sequence shown here is derived from an EMBL/GenBank/DDBJ whole genome shotgun (WGS) entry which is preliminary data.</text>
</comment>
<dbReference type="InterPro" id="IPR058248">
    <property type="entry name" value="Lxx211020-like"/>
</dbReference>
<evidence type="ECO:0008006" key="4">
    <source>
        <dbReference type="Google" id="ProtNLM"/>
    </source>
</evidence>
<proteinExistence type="predicted"/>
<dbReference type="InterPro" id="IPR007410">
    <property type="entry name" value="LpqE-like"/>
</dbReference>
<evidence type="ECO:0000313" key="3">
    <source>
        <dbReference type="Proteomes" id="UP000236642"/>
    </source>
</evidence>
<dbReference type="InterPro" id="IPR036182">
    <property type="entry name" value="PCuAC_sf"/>
</dbReference>
<dbReference type="Pfam" id="PF04314">
    <property type="entry name" value="PCuAC"/>
    <property type="match status" value="1"/>
</dbReference>
<evidence type="ECO:0000313" key="2">
    <source>
        <dbReference type="EMBL" id="GBD08844.1"/>
    </source>
</evidence>
<name>A0A2H5Y5W9_9CHLR</name>
<dbReference type="AlphaFoldDB" id="A0A2H5Y5W9"/>
<dbReference type="PANTHER" id="PTHR36302:SF1">
    <property type="entry name" value="COPPER CHAPERONE PCU(A)C"/>
    <property type="match status" value="1"/>
</dbReference>
<keyword evidence="1" id="KW-0732">Signal</keyword>
<feature type="chain" id="PRO_5014113545" description="Copper chaperone PCu(A)C" evidence="1">
    <location>
        <begin position="28"/>
        <end position="165"/>
    </location>
</feature>
<reference evidence="3" key="1">
    <citation type="submission" date="2017-09" db="EMBL/GenBank/DDBJ databases">
        <title>Metaegenomics of thermophilic ammonia-oxidizing enrichment culture.</title>
        <authorList>
            <person name="Kato S."/>
            <person name="Suzuki K."/>
        </authorList>
    </citation>
    <scope>NUCLEOTIDE SEQUENCE [LARGE SCALE GENOMIC DNA]</scope>
</reference>